<evidence type="ECO:0000313" key="7">
    <source>
        <dbReference type="Proteomes" id="UP000187209"/>
    </source>
</evidence>
<evidence type="ECO:0008006" key="8">
    <source>
        <dbReference type="Google" id="ProtNLM"/>
    </source>
</evidence>
<evidence type="ECO:0000256" key="3">
    <source>
        <dbReference type="ARBA" id="ARBA00023239"/>
    </source>
</evidence>
<dbReference type="Proteomes" id="UP000187209">
    <property type="component" value="Unassembled WGS sequence"/>
</dbReference>
<gene>
    <name evidence="6" type="ORF">SteCoe_31338</name>
</gene>
<dbReference type="GO" id="GO:0030976">
    <property type="term" value="F:thiamine pyrophosphate binding"/>
    <property type="evidence" value="ECO:0007669"/>
    <property type="project" value="InterPro"/>
</dbReference>
<dbReference type="AlphaFoldDB" id="A0A1R2B1L4"/>
<keyword evidence="2" id="KW-0786">Thiamine pyrophosphate</keyword>
<dbReference type="Gene3D" id="3.40.50.970">
    <property type="match status" value="2"/>
</dbReference>
<dbReference type="FunFam" id="3.40.50.970:FF:000101">
    <property type="entry name" value="Putative phosphonopyruvate decarboxylase"/>
    <property type="match status" value="1"/>
</dbReference>
<dbReference type="Pfam" id="PF02776">
    <property type="entry name" value="TPP_enzyme_N"/>
    <property type="match status" value="1"/>
</dbReference>
<evidence type="ECO:0000256" key="2">
    <source>
        <dbReference type="ARBA" id="ARBA00023052"/>
    </source>
</evidence>
<sequence length="405" mass="45098">MFIRAIQKVSPLRRCIKLGDSGPLEETERDFLPPDVFYKQLNERGFDFYTGVPDSLLKDFCGYVADNHPIEKHIIAANEGTAVAIAAGYHMATRKFPLVYMQNSGLGNTINPLLSLVHPKVYKIPMLLFIGWRGEPGKKDEPQHMVQGKVMNSLITDVGLSYEVLPDYEEGAAAALDLALFHLKNRGSPYAFLVRRQCFVKYDIKNPVVSDFPLNREQAIEALIEKLGKYDVVVGTTGFPSRELYEMRIKKGQSIQQDFYCVGSMGHASSIAMGIAIAKPSKKVYCFDGDGAFLMHMGAAAQIGARNVQNFRHILLNNGSHDSVGGQPTIGFDVNFSQIAQACGYKFVATATTKEEIQNALAVMDKTEGAGFLEIKLRRKTRKDLGRPKSEPKDNKELFMQFLDQ</sequence>
<keyword evidence="1" id="KW-0210">Decarboxylase</keyword>
<keyword evidence="3" id="KW-0456">Lyase</keyword>
<dbReference type="PANTHER" id="PTHR42818:SF1">
    <property type="entry name" value="SULFOPYRUVATE DECARBOXYLASE"/>
    <property type="match status" value="1"/>
</dbReference>
<dbReference type="GO" id="GO:0000287">
    <property type="term" value="F:magnesium ion binding"/>
    <property type="evidence" value="ECO:0007669"/>
    <property type="project" value="InterPro"/>
</dbReference>
<feature type="domain" description="Thiamine pyrophosphate enzyme N-terminal TPP-binding" evidence="5">
    <location>
        <begin position="35"/>
        <end position="148"/>
    </location>
</feature>
<dbReference type="InterPro" id="IPR012001">
    <property type="entry name" value="Thiamin_PyroP_enz_TPP-bd_dom"/>
</dbReference>
<dbReference type="InterPro" id="IPR051818">
    <property type="entry name" value="TPP_dependent_decarboxylase"/>
</dbReference>
<dbReference type="NCBIfam" id="TIGR03297">
    <property type="entry name" value="Ppyr-DeCO2ase"/>
    <property type="match status" value="1"/>
</dbReference>
<feature type="domain" description="Thiamine pyrophosphate enzyme TPP-binding" evidence="4">
    <location>
        <begin position="248"/>
        <end position="374"/>
    </location>
</feature>
<dbReference type="InterPro" id="IPR011766">
    <property type="entry name" value="TPP_enzyme_TPP-bd"/>
</dbReference>
<dbReference type="SUPFAM" id="SSF52518">
    <property type="entry name" value="Thiamin diphosphate-binding fold (THDP-binding)"/>
    <property type="match status" value="2"/>
</dbReference>
<evidence type="ECO:0000256" key="1">
    <source>
        <dbReference type="ARBA" id="ARBA00022793"/>
    </source>
</evidence>
<dbReference type="EMBL" id="MPUH01001068">
    <property type="protein sequence ID" value="OMJ70636.1"/>
    <property type="molecule type" value="Genomic_DNA"/>
</dbReference>
<organism evidence="6 7">
    <name type="scientific">Stentor coeruleus</name>
    <dbReference type="NCBI Taxonomy" id="5963"/>
    <lineage>
        <taxon>Eukaryota</taxon>
        <taxon>Sar</taxon>
        <taxon>Alveolata</taxon>
        <taxon>Ciliophora</taxon>
        <taxon>Postciliodesmatophora</taxon>
        <taxon>Heterotrichea</taxon>
        <taxon>Heterotrichida</taxon>
        <taxon>Stentoridae</taxon>
        <taxon>Stentor</taxon>
    </lineage>
</organism>
<dbReference type="InterPro" id="IPR017684">
    <property type="entry name" value="Phosphono-pyrv_decarboxylase"/>
</dbReference>
<dbReference type="Pfam" id="PF02775">
    <property type="entry name" value="TPP_enzyme_C"/>
    <property type="match status" value="1"/>
</dbReference>
<dbReference type="GO" id="GO:0033980">
    <property type="term" value="F:phosphonopyruvate decarboxylase activity"/>
    <property type="evidence" value="ECO:0007669"/>
    <property type="project" value="InterPro"/>
</dbReference>
<accession>A0A1R2B1L4</accession>
<dbReference type="CDD" id="cd03371">
    <property type="entry name" value="TPP_PpyrDC"/>
    <property type="match status" value="1"/>
</dbReference>
<dbReference type="OrthoDB" id="16262at2759"/>
<dbReference type="PANTHER" id="PTHR42818">
    <property type="entry name" value="SULFOPYRUVATE DECARBOXYLASE SUBUNIT ALPHA"/>
    <property type="match status" value="1"/>
</dbReference>
<evidence type="ECO:0000259" key="5">
    <source>
        <dbReference type="Pfam" id="PF02776"/>
    </source>
</evidence>
<dbReference type="GO" id="GO:0032923">
    <property type="term" value="P:organic phosphonate biosynthetic process"/>
    <property type="evidence" value="ECO:0007669"/>
    <property type="project" value="InterPro"/>
</dbReference>
<keyword evidence="7" id="KW-1185">Reference proteome</keyword>
<comment type="caution">
    <text evidence="6">The sequence shown here is derived from an EMBL/GenBank/DDBJ whole genome shotgun (WGS) entry which is preliminary data.</text>
</comment>
<proteinExistence type="predicted"/>
<protein>
    <recommendedName>
        <fullName evidence="8">Phosphonopyruvate decarboxylase</fullName>
    </recommendedName>
</protein>
<dbReference type="CDD" id="cd07035">
    <property type="entry name" value="TPP_PYR_POX_like"/>
    <property type="match status" value="1"/>
</dbReference>
<evidence type="ECO:0000313" key="6">
    <source>
        <dbReference type="EMBL" id="OMJ70636.1"/>
    </source>
</evidence>
<dbReference type="FunFam" id="3.40.50.970:FF:000100">
    <property type="entry name" value="Putative phosphonopyruvate decarboxylase"/>
    <property type="match status" value="1"/>
</dbReference>
<evidence type="ECO:0000259" key="4">
    <source>
        <dbReference type="Pfam" id="PF02775"/>
    </source>
</evidence>
<dbReference type="PROSITE" id="PS00187">
    <property type="entry name" value="TPP_ENZYMES"/>
    <property type="match status" value="1"/>
</dbReference>
<dbReference type="InterPro" id="IPR029061">
    <property type="entry name" value="THDP-binding"/>
</dbReference>
<dbReference type="InterPro" id="IPR000399">
    <property type="entry name" value="TPP-bd_CS"/>
</dbReference>
<reference evidence="6 7" key="1">
    <citation type="submission" date="2016-11" db="EMBL/GenBank/DDBJ databases">
        <title>The macronuclear genome of Stentor coeruleus: a giant cell with tiny introns.</title>
        <authorList>
            <person name="Slabodnick M."/>
            <person name="Ruby J.G."/>
            <person name="Reiff S.B."/>
            <person name="Swart E.C."/>
            <person name="Gosai S."/>
            <person name="Prabakaran S."/>
            <person name="Witkowska E."/>
            <person name="Larue G.E."/>
            <person name="Fisher S."/>
            <person name="Freeman R.M."/>
            <person name="Gunawardena J."/>
            <person name="Chu W."/>
            <person name="Stover N.A."/>
            <person name="Gregory B.D."/>
            <person name="Nowacki M."/>
            <person name="Derisi J."/>
            <person name="Roy S.W."/>
            <person name="Marshall W.F."/>
            <person name="Sood P."/>
        </authorList>
    </citation>
    <scope>NUCLEOTIDE SEQUENCE [LARGE SCALE GENOMIC DNA]</scope>
    <source>
        <strain evidence="6">WM001</strain>
    </source>
</reference>
<name>A0A1R2B1L4_9CILI</name>